<dbReference type="InterPro" id="IPR036875">
    <property type="entry name" value="Znf_CCHC_sf"/>
</dbReference>
<dbReference type="SUPFAM" id="SSF57756">
    <property type="entry name" value="Retrovirus zinc finger-like domains"/>
    <property type="match status" value="1"/>
</dbReference>
<dbReference type="STRING" id="44941.A0A397U0A6"/>
<evidence type="ECO:0008006" key="4">
    <source>
        <dbReference type="Google" id="ProtNLM"/>
    </source>
</evidence>
<accession>A0A397U0A6</accession>
<evidence type="ECO:0000313" key="2">
    <source>
        <dbReference type="EMBL" id="RIB03672.1"/>
    </source>
</evidence>
<keyword evidence="1" id="KW-0175">Coiled coil</keyword>
<keyword evidence="3" id="KW-1185">Reference proteome</keyword>
<proteinExistence type="predicted"/>
<name>A0A397U0A6_9GLOM</name>
<reference evidence="2 3" key="1">
    <citation type="submission" date="2018-06" db="EMBL/GenBank/DDBJ databases">
        <title>Comparative genomics reveals the genomic features of Rhizophagus irregularis, R. cerebriforme, R. diaphanum and Gigaspora rosea, and their symbiotic lifestyle signature.</title>
        <authorList>
            <person name="Morin E."/>
            <person name="San Clemente H."/>
            <person name="Chen E.C.H."/>
            <person name="De La Providencia I."/>
            <person name="Hainaut M."/>
            <person name="Kuo A."/>
            <person name="Kohler A."/>
            <person name="Murat C."/>
            <person name="Tang N."/>
            <person name="Roy S."/>
            <person name="Loubradou J."/>
            <person name="Henrissat B."/>
            <person name="Grigoriev I.V."/>
            <person name="Corradi N."/>
            <person name="Roux C."/>
            <person name="Martin F.M."/>
        </authorList>
    </citation>
    <scope>NUCLEOTIDE SEQUENCE [LARGE SCALE GENOMIC DNA]</scope>
    <source>
        <strain evidence="2 3">DAOM 194757</strain>
    </source>
</reference>
<evidence type="ECO:0000256" key="1">
    <source>
        <dbReference type="SAM" id="Coils"/>
    </source>
</evidence>
<comment type="caution">
    <text evidence="2">The sequence shown here is derived from an EMBL/GenBank/DDBJ whole genome shotgun (WGS) entry which is preliminary data.</text>
</comment>
<sequence length="193" mass="22419">MARFRLMLIAGRWIPRDRRPDAAKEHSYSGQRFNELVDDIDIDQESNEYRLTWLQPFADHEPADDINEEFVDEVLFYGKVWGLARTGVNKCMLHRDYEFIRLIEGYLEKIRAKEEELAKKQEIAADQATTEGNIISIVNPRKVVTRGRPKSASHEKNVTTMQDKSIKKRGQYTCGFCKEPGHNIATCPYKARK</sequence>
<dbReference type="Proteomes" id="UP000266673">
    <property type="component" value="Unassembled WGS sequence"/>
</dbReference>
<dbReference type="OrthoDB" id="2455266at2759"/>
<evidence type="ECO:0000313" key="3">
    <source>
        <dbReference type="Proteomes" id="UP000266673"/>
    </source>
</evidence>
<gene>
    <name evidence="2" type="ORF">C2G38_2049070</name>
</gene>
<protein>
    <recommendedName>
        <fullName evidence="4">CCHC-type domain-containing protein</fullName>
    </recommendedName>
</protein>
<dbReference type="GO" id="GO:0008270">
    <property type="term" value="F:zinc ion binding"/>
    <property type="evidence" value="ECO:0007669"/>
    <property type="project" value="InterPro"/>
</dbReference>
<dbReference type="GO" id="GO:0003676">
    <property type="term" value="F:nucleic acid binding"/>
    <property type="evidence" value="ECO:0007669"/>
    <property type="project" value="InterPro"/>
</dbReference>
<organism evidence="2 3">
    <name type="scientific">Gigaspora rosea</name>
    <dbReference type="NCBI Taxonomy" id="44941"/>
    <lineage>
        <taxon>Eukaryota</taxon>
        <taxon>Fungi</taxon>
        <taxon>Fungi incertae sedis</taxon>
        <taxon>Mucoromycota</taxon>
        <taxon>Glomeromycotina</taxon>
        <taxon>Glomeromycetes</taxon>
        <taxon>Diversisporales</taxon>
        <taxon>Gigasporaceae</taxon>
        <taxon>Gigaspora</taxon>
    </lineage>
</organism>
<dbReference type="AlphaFoldDB" id="A0A397U0A6"/>
<dbReference type="EMBL" id="QKWP01002345">
    <property type="protein sequence ID" value="RIB03672.1"/>
    <property type="molecule type" value="Genomic_DNA"/>
</dbReference>
<feature type="coiled-coil region" evidence="1">
    <location>
        <begin position="103"/>
        <end position="131"/>
    </location>
</feature>